<proteinExistence type="predicted"/>
<accession>A0A0E9WYE0</accession>
<sequence>MTFILQQEKQMELLFVHFKVYCFCFFVAKFPVSERKRQYVKRQVLFFLVGLEFFF</sequence>
<feature type="transmembrane region" description="Helical" evidence="1">
    <location>
        <begin position="13"/>
        <end position="32"/>
    </location>
</feature>
<reference evidence="2" key="2">
    <citation type="journal article" date="2015" name="Fish Shellfish Immunol.">
        <title>Early steps in the European eel (Anguilla anguilla)-Vibrio vulnificus interaction in the gills: Role of the RtxA13 toxin.</title>
        <authorList>
            <person name="Callol A."/>
            <person name="Pajuelo D."/>
            <person name="Ebbesson L."/>
            <person name="Teles M."/>
            <person name="MacKenzie S."/>
            <person name="Amaro C."/>
        </authorList>
    </citation>
    <scope>NUCLEOTIDE SEQUENCE</scope>
</reference>
<dbReference type="AlphaFoldDB" id="A0A0E9WYE0"/>
<reference evidence="2" key="1">
    <citation type="submission" date="2014-11" db="EMBL/GenBank/DDBJ databases">
        <authorList>
            <person name="Amaro Gonzalez C."/>
        </authorList>
    </citation>
    <scope>NUCLEOTIDE SEQUENCE</scope>
</reference>
<evidence type="ECO:0000313" key="2">
    <source>
        <dbReference type="EMBL" id="JAH94645.1"/>
    </source>
</evidence>
<protein>
    <submittedName>
        <fullName evidence="2">Uncharacterized protein</fullName>
    </submittedName>
</protein>
<evidence type="ECO:0000256" key="1">
    <source>
        <dbReference type="SAM" id="Phobius"/>
    </source>
</evidence>
<keyword evidence="1" id="KW-0812">Transmembrane</keyword>
<name>A0A0E9WYE0_ANGAN</name>
<keyword evidence="1" id="KW-1133">Transmembrane helix</keyword>
<keyword evidence="1" id="KW-0472">Membrane</keyword>
<dbReference type="EMBL" id="GBXM01013932">
    <property type="protein sequence ID" value="JAH94645.1"/>
    <property type="molecule type" value="Transcribed_RNA"/>
</dbReference>
<organism evidence="2">
    <name type="scientific">Anguilla anguilla</name>
    <name type="common">European freshwater eel</name>
    <name type="synonym">Muraena anguilla</name>
    <dbReference type="NCBI Taxonomy" id="7936"/>
    <lineage>
        <taxon>Eukaryota</taxon>
        <taxon>Metazoa</taxon>
        <taxon>Chordata</taxon>
        <taxon>Craniata</taxon>
        <taxon>Vertebrata</taxon>
        <taxon>Euteleostomi</taxon>
        <taxon>Actinopterygii</taxon>
        <taxon>Neopterygii</taxon>
        <taxon>Teleostei</taxon>
        <taxon>Anguilliformes</taxon>
        <taxon>Anguillidae</taxon>
        <taxon>Anguilla</taxon>
    </lineage>
</organism>